<evidence type="ECO:0000256" key="1">
    <source>
        <dbReference type="ARBA" id="ARBA00022801"/>
    </source>
</evidence>
<dbReference type="GO" id="GO:0004559">
    <property type="term" value="F:alpha-mannosidase activity"/>
    <property type="evidence" value="ECO:0007669"/>
    <property type="project" value="InterPro"/>
</dbReference>
<organism evidence="4 5">
    <name type="scientific">Amblyomma americanum</name>
    <name type="common">Lone star tick</name>
    <dbReference type="NCBI Taxonomy" id="6943"/>
    <lineage>
        <taxon>Eukaryota</taxon>
        <taxon>Metazoa</taxon>
        <taxon>Ecdysozoa</taxon>
        <taxon>Arthropoda</taxon>
        <taxon>Chelicerata</taxon>
        <taxon>Arachnida</taxon>
        <taxon>Acari</taxon>
        <taxon>Parasitiformes</taxon>
        <taxon>Ixodida</taxon>
        <taxon>Ixodoidea</taxon>
        <taxon>Ixodidae</taxon>
        <taxon>Amblyomminae</taxon>
        <taxon>Amblyomma</taxon>
    </lineage>
</organism>
<dbReference type="GO" id="GO:0006013">
    <property type="term" value="P:mannose metabolic process"/>
    <property type="evidence" value="ECO:0007669"/>
    <property type="project" value="InterPro"/>
</dbReference>
<dbReference type="SUPFAM" id="SSF88713">
    <property type="entry name" value="Glycoside hydrolase/deacetylase"/>
    <property type="match status" value="1"/>
</dbReference>
<reference evidence="4 5" key="1">
    <citation type="journal article" date="2023" name="Arcadia Sci">
        <title>De novo assembly of a long-read Amblyomma americanum tick genome.</title>
        <authorList>
            <person name="Chou S."/>
            <person name="Poskanzer K.E."/>
            <person name="Rollins M."/>
            <person name="Thuy-Boun P.S."/>
        </authorList>
    </citation>
    <scope>NUCLEOTIDE SEQUENCE [LARGE SCALE GENOMIC DNA]</scope>
    <source>
        <strain evidence="4">F_SG_1</strain>
        <tissue evidence="4">Salivary glands</tissue>
    </source>
</reference>
<evidence type="ECO:0000259" key="3">
    <source>
        <dbReference type="Pfam" id="PF01074"/>
    </source>
</evidence>
<accession>A0AAQ4EJE9</accession>
<dbReference type="AlphaFoldDB" id="A0AAQ4EJE9"/>
<gene>
    <name evidence="4" type="ORF">V5799_010907</name>
</gene>
<dbReference type="InterPro" id="IPR050843">
    <property type="entry name" value="Glycosyl_Hydrlase_38"/>
</dbReference>
<dbReference type="EMBL" id="JARKHS020015306">
    <property type="protein sequence ID" value="KAK8774563.1"/>
    <property type="molecule type" value="Genomic_DNA"/>
</dbReference>
<dbReference type="InterPro" id="IPR000602">
    <property type="entry name" value="Glyco_hydro_38_N"/>
</dbReference>
<dbReference type="GO" id="GO:0005764">
    <property type="term" value="C:lysosome"/>
    <property type="evidence" value="ECO:0007669"/>
    <property type="project" value="TreeGrafter"/>
</dbReference>
<keyword evidence="5" id="KW-1185">Reference proteome</keyword>
<keyword evidence="1" id="KW-0378">Hydrolase</keyword>
<dbReference type="PANTHER" id="PTHR11607:SF3">
    <property type="entry name" value="LYSOSOMAL ALPHA-MANNOSIDASE"/>
    <property type="match status" value="1"/>
</dbReference>
<evidence type="ECO:0000313" key="5">
    <source>
        <dbReference type="Proteomes" id="UP001321473"/>
    </source>
</evidence>
<dbReference type="Proteomes" id="UP001321473">
    <property type="component" value="Unassembled WGS sequence"/>
</dbReference>
<dbReference type="Gene3D" id="3.20.110.10">
    <property type="entry name" value="Glycoside hydrolase 38, N terminal domain"/>
    <property type="match status" value="1"/>
</dbReference>
<sequence>MLNVHVVCHSHNDVGWTETPDVIYSEYVQDIYSSVTDALHKSRDRKYVSAETAFFERWWQEQLPPRRTSVRKLIQQECAAAVSNSGQLEFVGGGWVQSDEATTHYSAIVDQMTLGLRWLNDTFGECGRPRVAWQIDPYGHSRENAALFAQMGFDAVFLGRVHVADKEYRRKQRSLEFLWNADRNIGSAADLFTSILPNVYMPPRGFCFDKYSCTTDADILAYNARTRAREFMDAVREYAKYYDTRNVMVTMGGDLAYTKAETWFDNIDRLISSVNREASSSGVKLQAFYSSPSCYLKALHAANRSWPAHTRDFLPYADRPQFYWTGFYASRPCLKRYARRANGFLQVTSDGVAHSDAKQAHCATRP</sequence>
<dbReference type="Pfam" id="PF01074">
    <property type="entry name" value="Glyco_hydro_38N"/>
    <property type="match status" value="1"/>
</dbReference>
<dbReference type="SUPFAM" id="SSF88688">
    <property type="entry name" value="Families 57/38 glycoside transferase middle domain"/>
    <property type="match status" value="1"/>
</dbReference>
<proteinExistence type="predicted"/>
<dbReference type="InterPro" id="IPR027291">
    <property type="entry name" value="Glyco_hydro_38_N_sf"/>
</dbReference>
<evidence type="ECO:0000256" key="2">
    <source>
        <dbReference type="ARBA" id="ARBA00023295"/>
    </source>
</evidence>
<evidence type="ECO:0000313" key="4">
    <source>
        <dbReference type="EMBL" id="KAK8774563.1"/>
    </source>
</evidence>
<keyword evidence="2" id="KW-0326">Glycosidase</keyword>
<name>A0AAQ4EJE9_AMBAM</name>
<comment type="caution">
    <text evidence="4">The sequence shown here is derived from an EMBL/GenBank/DDBJ whole genome shotgun (WGS) entry which is preliminary data.</text>
</comment>
<dbReference type="FunFam" id="1.20.1270.50:FF:000002">
    <property type="entry name" value="Alpha-mannosidase"/>
    <property type="match status" value="1"/>
</dbReference>
<dbReference type="Gene3D" id="1.20.1270.50">
    <property type="entry name" value="Glycoside hydrolase family 38, central domain"/>
    <property type="match status" value="1"/>
</dbReference>
<feature type="domain" description="Glycoside hydrolase family 38 N-terminal" evidence="3">
    <location>
        <begin position="3"/>
        <end position="317"/>
    </location>
</feature>
<dbReference type="PANTHER" id="PTHR11607">
    <property type="entry name" value="ALPHA-MANNOSIDASE"/>
    <property type="match status" value="1"/>
</dbReference>
<protein>
    <recommendedName>
        <fullName evidence="3">Glycoside hydrolase family 38 N-terminal domain-containing protein</fullName>
    </recommendedName>
</protein>
<dbReference type="InterPro" id="IPR028995">
    <property type="entry name" value="Glyco_hydro_57/38_cen_sf"/>
</dbReference>
<dbReference type="InterPro" id="IPR037094">
    <property type="entry name" value="Glyco_hydro_38_cen_sf"/>
</dbReference>
<dbReference type="InterPro" id="IPR011330">
    <property type="entry name" value="Glyco_hydro/deAcase_b/a-brl"/>
</dbReference>